<reference evidence="2 3" key="1">
    <citation type="journal article" date="2020" name="Nature">
        <title>Six reference-quality genomes reveal evolution of bat adaptations.</title>
        <authorList>
            <person name="Jebb D."/>
            <person name="Huang Z."/>
            <person name="Pippel M."/>
            <person name="Hughes G.M."/>
            <person name="Lavrichenko K."/>
            <person name="Devanna P."/>
            <person name="Winkler S."/>
            <person name="Jermiin L.S."/>
            <person name="Skirmuntt E.C."/>
            <person name="Katzourakis A."/>
            <person name="Burkitt-Gray L."/>
            <person name="Ray D.A."/>
            <person name="Sullivan K.A.M."/>
            <person name="Roscito J.G."/>
            <person name="Kirilenko B.M."/>
            <person name="Davalos L.M."/>
            <person name="Corthals A.P."/>
            <person name="Power M.L."/>
            <person name="Jones G."/>
            <person name="Ransome R.D."/>
            <person name="Dechmann D.K.N."/>
            <person name="Locatelli A.G."/>
            <person name="Puechmaille S.J."/>
            <person name="Fedrigo O."/>
            <person name="Jarvis E.D."/>
            <person name="Hiller M."/>
            <person name="Vernes S.C."/>
            <person name="Myers E.W."/>
            <person name="Teeling E.C."/>
        </authorList>
    </citation>
    <scope>NUCLEOTIDE SEQUENCE [LARGE SCALE GENOMIC DNA]</scope>
    <source>
        <strain evidence="2">MPipKuh1</strain>
        <tissue evidence="2">Flight muscle</tissue>
    </source>
</reference>
<gene>
    <name evidence="2" type="ORF">mPipKuh1_009046</name>
</gene>
<feature type="region of interest" description="Disordered" evidence="1">
    <location>
        <begin position="140"/>
        <end position="167"/>
    </location>
</feature>
<feature type="compositionally biased region" description="Low complexity" evidence="1">
    <location>
        <begin position="14"/>
        <end position="23"/>
    </location>
</feature>
<protein>
    <submittedName>
        <fullName evidence="2">Uncharacterized protein</fullName>
    </submittedName>
</protein>
<comment type="caution">
    <text evidence="2">The sequence shown here is derived from an EMBL/GenBank/DDBJ whole genome shotgun (WGS) entry which is preliminary data.</text>
</comment>
<accession>A0A7J8A9P9</accession>
<name>A0A7J8A9P9_PIPKU</name>
<sequence length="233" mass="25747">MGSPRDALRDGITPSSHFSSPPSTCAWAMGKKDEDNLSQSVCHWGGGGGPWLGPGWAWRSALGPRSPHCGTKTPGSLPPPVTQSEVSPALTAGGEGSRHMWLLPLSTYGAVGPKRPHLPDEEVDFCLVHCRGLWCVSHQDRAQRPERPRQTSAEPRTTRTPDRSNPTWQRLRNLHWAANHRPREPRRTQSLSPAWMSGCLKTSLIIPQRQYRSRIHTTAHSQSPGCNPKINTD</sequence>
<keyword evidence="3" id="KW-1185">Reference proteome</keyword>
<feature type="region of interest" description="Disordered" evidence="1">
    <location>
        <begin position="1"/>
        <end position="30"/>
    </location>
</feature>
<dbReference type="AlphaFoldDB" id="A0A7J8A9P9"/>
<evidence type="ECO:0000256" key="1">
    <source>
        <dbReference type="SAM" id="MobiDB-lite"/>
    </source>
</evidence>
<evidence type="ECO:0000313" key="2">
    <source>
        <dbReference type="EMBL" id="KAF6382710.1"/>
    </source>
</evidence>
<feature type="compositionally biased region" description="Basic and acidic residues" evidence="1">
    <location>
        <begin position="140"/>
        <end position="149"/>
    </location>
</feature>
<dbReference type="Proteomes" id="UP000558488">
    <property type="component" value="Unassembled WGS sequence"/>
</dbReference>
<evidence type="ECO:0000313" key="3">
    <source>
        <dbReference type="Proteomes" id="UP000558488"/>
    </source>
</evidence>
<organism evidence="2 3">
    <name type="scientific">Pipistrellus kuhlii</name>
    <name type="common">Kuhl's pipistrelle</name>
    <dbReference type="NCBI Taxonomy" id="59472"/>
    <lineage>
        <taxon>Eukaryota</taxon>
        <taxon>Metazoa</taxon>
        <taxon>Chordata</taxon>
        <taxon>Craniata</taxon>
        <taxon>Vertebrata</taxon>
        <taxon>Euteleostomi</taxon>
        <taxon>Mammalia</taxon>
        <taxon>Eutheria</taxon>
        <taxon>Laurasiatheria</taxon>
        <taxon>Chiroptera</taxon>
        <taxon>Yangochiroptera</taxon>
        <taxon>Vespertilionidae</taxon>
        <taxon>Pipistrellus</taxon>
    </lineage>
</organism>
<feature type="region of interest" description="Disordered" evidence="1">
    <location>
        <begin position="63"/>
        <end position="93"/>
    </location>
</feature>
<proteinExistence type="predicted"/>
<dbReference type="EMBL" id="JACAGB010000002">
    <property type="protein sequence ID" value="KAF6382710.1"/>
    <property type="molecule type" value="Genomic_DNA"/>
</dbReference>